<name>A0A9X2SAN5_9BACL</name>
<protein>
    <submittedName>
        <fullName evidence="2">Uncharacterized protein</fullName>
    </submittedName>
</protein>
<comment type="caution">
    <text evidence="2">The sequence shown here is derived from an EMBL/GenBank/DDBJ whole genome shotgun (WGS) entry which is preliminary data.</text>
</comment>
<dbReference type="EMBL" id="JANIPJ010000021">
    <property type="protein sequence ID" value="MCR2806899.1"/>
    <property type="molecule type" value="Genomic_DNA"/>
</dbReference>
<sequence length="254" mass="29830">MNDQPKPRRLRANLSQFSMGQLHFRNPWVVAFFSFAYPGFGHLMQHRYAPAFILIGWELFINNMSQVNLGIMYSLIGDFEMAKQVIAERWLILYVGIYMFGIWDSYRTTVDLNKQYILADREDAAVGGFVIGTWDINYMDKRKPWLAMVWSLLVPGLGHLYVHKVITGFFIFGYTILILYCAHIPLGIKFSMVGDFAQAKQAVNMQWLMYLPSIYFFVWYDAYSSSVEYNILCEKELSKHLRTHYQDPRFEFPV</sequence>
<evidence type="ECO:0000313" key="2">
    <source>
        <dbReference type="EMBL" id="MCR2806899.1"/>
    </source>
</evidence>
<gene>
    <name evidence="2" type="ORF">NQZ67_23730</name>
</gene>
<keyword evidence="1" id="KW-0472">Membrane</keyword>
<feature type="transmembrane region" description="Helical" evidence="1">
    <location>
        <begin position="145"/>
        <end position="162"/>
    </location>
</feature>
<keyword evidence="3" id="KW-1185">Reference proteome</keyword>
<organism evidence="2 3">
    <name type="scientific">Paenibacillus soyae</name>
    <dbReference type="NCBI Taxonomy" id="2969249"/>
    <lineage>
        <taxon>Bacteria</taxon>
        <taxon>Bacillati</taxon>
        <taxon>Bacillota</taxon>
        <taxon>Bacilli</taxon>
        <taxon>Bacillales</taxon>
        <taxon>Paenibacillaceae</taxon>
        <taxon>Paenibacillus</taxon>
    </lineage>
</organism>
<dbReference type="AlphaFoldDB" id="A0A9X2SAN5"/>
<evidence type="ECO:0000256" key="1">
    <source>
        <dbReference type="SAM" id="Phobius"/>
    </source>
</evidence>
<proteinExistence type="predicted"/>
<keyword evidence="1" id="KW-1133">Transmembrane helix</keyword>
<accession>A0A9X2SAN5</accession>
<dbReference type="RefSeq" id="WP_257450860.1">
    <property type="nucleotide sequence ID" value="NZ_JANIPJ010000021.1"/>
</dbReference>
<reference evidence="2" key="1">
    <citation type="submission" date="2022-08" db="EMBL/GenBank/DDBJ databases">
        <title>The genomic sequence of strain Paenibacillus sp. SCIV0701.</title>
        <authorList>
            <person name="Zhao H."/>
        </authorList>
    </citation>
    <scope>NUCLEOTIDE SEQUENCE</scope>
    <source>
        <strain evidence="2">SCIV0701</strain>
    </source>
</reference>
<keyword evidence="1" id="KW-0812">Transmembrane</keyword>
<feature type="transmembrane region" description="Helical" evidence="1">
    <location>
        <begin position="202"/>
        <end position="220"/>
    </location>
</feature>
<dbReference type="Proteomes" id="UP001141950">
    <property type="component" value="Unassembled WGS sequence"/>
</dbReference>
<evidence type="ECO:0000313" key="3">
    <source>
        <dbReference type="Proteomes" id="UP001141950"/>
    </source>
</evidence>
<feature type="transmembrane region" description="Helical" evidence="1">
    <location>
        <begin position="168"/>
        <end position="190"/>
    </location>
</feature>